<protein>
    <submittedName>
        <fullName evidence="1">Retrovirus-related Pol polyprotein from transposon RE2</fullName>
    </submittedName>
</protein>
<sequence>MAGAKPLASPTVASTKLSSTNRELLSDSSTYRHIIGALQYCTITRPDISYVVNQLCQYMYQPRTPHWQAMKRVLRYLKGSVENLVSWSSKKQHVVSRSSTEAEYRSMALAIAKVYWLRMLFKELAIGLIHIPNIWCNNIGAIALASNPVFHARTKHVEIDYHFIREKVCNHDIKVQHVSTVDQKRISSSKAKLQSVFNISRAN</sequence>
<dbReference type="InterPro" id="IPR043502">
    <property type="entry name" value="DNA/RNA_pol_sf"/>
</dbReference>
<accession>A0A438HMJ1</accession>
<reference evidence="1 2" key="1">
    <citation type="journal article" date="2018" name="PLoS Genet.">
        <title>Population sequencing reveals clonal diversity and ancestral inbreeding in the grapevine cultivar Chardonnay.</title>
        <authorList>
            <person name="Roach M.J."/>
            <person name="Johnson D.L."/>
            <person name="Bohlmann J."/>
            <person name="van Vuuren H.J."/>
            <person name="Jones S.J."/>
            <person name="Pretorius I.S."/>
            <person name="Schmidt S.A."/>
            <person name="Borneman A.R."/>
        </authorList>
    </citation>
    <scope>NUCLEOTIDE SEQUENCE [LARGE SCALE GENOMIC DNA]</scope>
    <source>
        <strain evidence="2">cv. Chardonnay</strain>
        <tissue evidence="1">Leaf</tissue>
    </source>
</reference>
<gene>
    <name evidence="1" type="primary">RE2_1195</name>
    <name evidence="1" type="ORF">CK203_033445</name>
</gene>
<evidence type="ECO:0000313" key="1">
    <source>
        <dbReference type="EMBL" id="RVW85693.1"/>
    </source>
</evidence>
<dbReference type="CDD" id="cd09272">
    <property type="entry name" value="RNase_HI_RT_Ty1"/>
    <property type="match status" value="1"/>
</dbReference>
<dbReference type="SUPFAM" id="SSF56672">
    <property type="entry name" value="DNA/RNA polymerases"/>
    <property type="match status" value="1"/>
</dbReference>
<dbReference type="EMBL" id="QGNW01000201">
    <property type="protein sequence ID" value="RVW85693.1"/>
    <property type="molecule type" value="Genomic_DNA"/>
</dbReference>
<dbReference type="PANTHER" id="PTHR11439">
    <property type="entry name" value="GAG-POL-RELATED RETROTRANSPOSON"/>
    <property type="match status" value="1"/>
</dbReference>
<dbReference type="AlphaFoldDB" id="A0A438HMJ1"/>
<dbReference type="PANTHER" id="PTHR11439:SF500">
    <property type="entry name" value="RNA-DIRECTED DNA POLYMERASE"/>
    <property type="match status" value="1"/>
</dbReference>
<name>A0A438HMJ1_VITVI</name>
<proteinExistence type="predicted"/>
<dbReference type="Proteomes" id="UP000288805">
    <property type="component" value="Unassembled WGS sequence"/>
</dbReference>
<organism evidence="1 2">
    <name type="scientific">Vitis vinifera</name>
    <name type="common">Grape</name>
    <dbReference type="NCBI Taxonomy" id="29760"/>
    <lineage>
        <taxon>Eukaryota</taxon>
        <taxon>Viridiplantae</taxon>
        <taxon>Streptophyta</taxon>
        <taxon>Embryophyta</taxon>
        <taxon>Tracheophyta</taxon>
        <taxon>Spermatophyta</taxon>
        <taxon>Magnoliopsida</taxon>
        <taxon>eudicotyledons</taxon>
        <taxon>Gunneridae</taxon>
        <taxon>Pentapetalae</taxon>
        <taxon>rosids</taxon>
        <taxon>Vitales</taxon>
        <taxon>Vitaceae</taxon>
        <taxon>Viteae</taxon>
        <taxon>Vitis</taxon>
    </lineage>
</organism>
<comment type="caution">
    <text evidence="1">The sequence shown here is derived from an EMBL/GenBank/DDBJ whole genome shotgun (WGS) entry which is preliminary data.</text>
</comment>
<evidence type="ECO:0000313" key="2">
    <source>
        <dbReference type="Proteomes" id="UP000288805"/>
    </source>
</evidence>